<gene>
    <name evidence="1" type="ORF">CS063_01415</name>
</gene>
<accession>A0AC61DHS6</accession>
<organism evidence="1 2">
    <name type="scientific">Sporanaerobium hydrogeniformans</name>
    <dbReference type="NCBI Taxonomy" id="3072179"/>
    <lineage>
        <taxon>Bacteria</taxon>
        <taxon>Bacillati</taxon>
        <taxon>Bacillota</taxon>
        <taxon>Clostridia</taxon>
        <taxon>Lachnospirales</taxon>
        <taxon>Lachnospiraceae</taxon>
        <taxon>Sporanaerobium</taxon>
    </lineage>
</organism>
<name>A0AC61DHS6_9FIRM</name>
<evidence type="ECO:0000313" key="2">
    <source>
        <dbReference type="Proteomes" id="UP000224460"/>
    </source>
</evidence>
<dbReference type="EMBL" id="PEDL01000001">
    <property type="protein sequence ID" value="PHV72161.1"/>
    <property type="molecule type" value="Genomic_DNA"/>
</dbReference>
<evidence type="ECO:0000313" key="1">
    <source>
        <dbReference type="EMBL" id="PHV72161.1"/>
    </source>
</evidence>
<keyword evidence="2" id="KW-1185">Reference proteome</keyword>
<reference evidence="1" key="1">
    <citation type="submission" date="2017-10" db="EMBL/GenBank/DDBJ databases">
        <title>Genome sequence of cellulolytic Lachnospiraceae bacterium XHS1971 isolated from hotspring sediment.</title>
        <authorList>
            <person name="Vasudevan G."/>
            <person name="Joshi A.J."/>
            <person name="Hivarkar S."/>
            <person name="Lanjekar V.B."/>
            <person name="Dhakephalkar P.K."/>
            <person name="Dagar S."/>
        </authorList>
    </citation>
    <scope>NUCLEOTIDE SEQUENCE</scope>
    <source>
        <strain evidence="1">XHS1971</strain>
    </source>
</reference>
<protein>
    <submittedName>
        <fullName evidence="1">Uncharacterized protein</fullName>
    </submittedName>
</protein>
<comment type="caution">
    <text evidence="1">The sequence shown here is derived from an EMBL/GenBank/DDBJ whole genome shotgun (WGS) entry which is preliminary data.</text>
</comment>
<proteinExistence type="predicted"/>
<sequence length="137" mass="15405">MVSRVLEAATKLKNLKDRKAELEEITKEVSAEIESAEQELLSIMTEDEIPKFVHAGTSFSMTNKVFASARADKKDELFEALRENGLGDLIKEQVNAQSLRSAVIEQMEDNDDELPKWLDGLVNVFEKPVINLRKAGK</sequence>
<dbReference type="Proteomes" id="UP000224460">
    <property type="component" value="Unassembled WGS sequence"/>
</dbReference>